<gene>
    <name evidence="8" type="ORF">MCOR_6016</name>
</gene>
<name>A0A6J8ACJ1_MYTCO</name>
<evidence type="ECO:0000256" key="5">
    <source>
        <dbReference type="ARBA" id="ARBA00023239"/>
    </source>
</evidence>
<dbReference type="SUPFAM" id="SSF53383">
    <property type="entry name" value="PLP-dependent transferases"/>
    <property type="match status" value="1"/>
</dbReference>
<evidence type="ECO:0000256" key="1">
    <source>
        <dbReference type="ARBA" id="ARBA00001933"/>
    </source>
</evidence>
<keyword evidence="9" id="KW-1185">Reference proteome</keyword>
<protein>
    <submittedName>
        <fullName evidence="8">E4.1.1.15</fullName>
        <ecNumber evidence="8">4.1.1.15</ecNumber>
    </submittedName>
</protein>
<evidence type="ECO:0000313" key="9">
    <source>
        <dbReference type="Proteomes" id="UP000507470"/>
    </source>
</evidence>
<dbReference type="InterPro" id="IPR002129">
    <property type="entry name" value="PyrdxlP-dep_de-COase"/>
</dbReference>
<dbReference type="CDD" id="cd06450">
    <property type="entry name" value="DOPA_deC_like"/>
    <property type="match status" value="1"/>
</dbReference>
<feature type="modified residue" description="N6-(pyridoxal phosphate)lysine" evidence="6">
    <location>
        <position position="315"/>
    </location>
</feature>
<evidence type="ECO:0000256" key="7">
    <source>
        <dbReference type="RuleBase" id="RU000382"/>
    </source>
</evidence>
<comment type="cofactor">
    <cofactor evidence="1 6 7">
        <name>pyridoxal 5'-phosphate</name>
        <dbReference type="ChEBI" id="CHEBI:597326"/>
    </cofactor>
</comment>
<dbReference type="InterPro" id="IPR021115">
    <property type="entry name" value="Pyridoxal-P_BS"/>
</dbReference>
<dbReference type="InterPro" id="IPR015424">
    <property type="entry name" value="PyrdxlP-dep_Trfase"/>
</dbReference>
<evidence type="ECO:0000256" key="6">
    <source>
        <dbReference type="PIRSR" id="PIRSR602129-50"/>
    </source>
</evidence>
<dbReference type="OrthoDB" id="392571at2759"/>
<evidence type="ECO:0000256" key="4">
    <source>
        <dbReference type="ARBA" id="ARBA00022898"/>
    </source>
</evidence>
<sequence length="503" mass="56700">MFSNVCLQSDLVCVLDIQADKTGELRNRFLNELVRLLDNYLQSEHKRTSKVLDFHHPHQLKEIMEHCLIIDQDPKSLEEVLSDCRETLKYCVKTGHPLFLNQLSTGLDIVGIAGEMLTSVADTNMFTYEVAPVFTLIEDIVLTKMLGYIGWYDGEGMFAPGGAISNLYGMLSARHKRFPRVKYSGMSNKGDIVVFTSEQSHFSINKAAMLLGIGQDNVIAVDCDSNGKMKVDVLRSKIKLSIANQQTPLMVNATCGTTILGAFDPLEKIADVCEEFGMWLHVDGAWGGGALLSDKHRCLLKGIHRADSMTWNPHKMMGTPLQCSAILLKEKGVLLDVNQTGATYLYHKDKHYDTSFDTGDKSIQCGRHNDVFKLWLMWRSKGDNGFKDQIDLYFTLSKYLVSEIKKRPRFQLVLEEIEGPNICFWYIPSSIVITDEHDEGKTHLNKVAPSLKALMMEKGTIMITYQPLGDLPNFFRIAISNPAIKKEDLDFVLNEIEELAKCL</sequence>
<reference evidence="8 9" key="1">
    <citation type="submission" date="2020-06" db="EMBL/GenBank/DDBJ databases">
        <authorList>
            <person name="Li R."/>
            <person name="Bekaert M."/>
        </authorList>
    </citation>
    <scope>NUCLEOTIDE SEQUENCE [LARGE SCALE GENOMIC DNA]</scope>
    <source>
        <strain evidence="9">wild</strain>
    </source>
</reference>
<keyword evidence="3" id="KW-0210">Decarboxylase</keyword>
<comment type="similarity">
    <text evidence="2 7">Belongs to the group II decarboxylase family.</text>
</comment>
<dbReference type="Proteomes" id="UP000507470">
    <property type="component" value="Unassembled WGS sequence"/>
</dbReference>
<dbReference type="PANTHER" id="PTHR45677:SF10">
    <property type="entry name" value="GLUTAMATE DECARBOXYLASE"/>
    <property type="match status" value="1"/>
</dbReference>
<dbReference type="GO" id="GO:0004351">
    <property type="term" value="F:glutamate decarboxylase activity"/>
    <property type="evidence" value="ECO:0007669"/>
    <property type="project" value="UniProtKB-EC"/>
</dbReference>
<dbReference type="EC" id="4.1.1.15" evidence="8"/>
<proteinExistence type="inferred from homology"/>
<dbReference type="GO" id="GO:0009449">
    <property type="term" value="P:gamma-aminobutyric acid biosynthetic process"/>
    <property type="evidence" value="ECO:0007669"/>
    <property type="project" value="TreeGrafter"/>
</dbReference>
<dbReference type="PANTHER" id="PTHR45677">
    <property type="entry name" value="GLUTAMATE DECARBOXYLASE-RELATED"/>
    <property type="match status" value="1"/>
</dbReference>
<keyword evidence="4 6" id="KW-0663">Pyridoxal phosphate</keyword>
<dbReference type="AlphaFoldDB" id="A0A6J8ACJ1"/>
<dbReference type="Pfam" id="PF00282">
    <property type="entry name" value="Pyridoxal_deC"/>
    <property type="match status" value="1"/>
</dbReference>
<dbReference type="Gene3D" id="3.90.1150.170">
    <property type="match status" value="1"/>
</dbReference>
<dbReference type="EMBL" id="CACVKT020001114">
    <property type="protein sequence ID" value="CAC5365278.1"/>
    <property type="molecule type" value="Genomic_DNA"/>
</dbReference>
<dbReference type="GO" id="GO:0005737">
    <property type="term" value="C:cytoplasm"/>
    <property type="evidence" value="ECO:0007669"/>
    <property type="project" value="TreeGrafter"/>
</dbReference>
<evidence type="ECO:0000313" key="8">
    <source>
        <dbReference type="EMBL" id="CAC5365278.1"/>
    </source>
</evidence>
<keyword evidence="5 7" id="KW-0456">Lyase</keyword>
<dbReference type="Gene3D" id="3.40.640.10">
    <property type="entry name" value="Type I PLP-dependent aspartate aminotransferase-like (Major domain)"/>
    <property type="match status" value="1"/>
</dbReference>
<organism evidence="8 9">
    <name type="scientific">Mytilus coruscus</name>
    <name type="common">Sea mussel</name>
    <dbReference type="NCBI Taxonomy" id="42192"/>
    <lineage>
        <taxon>Eukaryota</taxon>
        <taxon>Metazoa</taxon>
        <taxon>Spiralia</taxon>
        <taxon>Lophotrochozoa</taxon>
        <taxon>Mollusca</taxon>
        <taxon>Bivalvia</taxon>
        <taxon>Autobranchia</taxon>
        <taxon>Pteriomorphia</taxon>
        <taxon>Mytilida</taxon>
        <taxon>Mytiloidea</taxon>
        <taxon>Mytilidae</taxon>
        <taxon>Mytilinae</taxon>
        <taxon>Mytilus</taxon>
    </lineage>
</organism>
<dbReference type="PROSITE" id="PS00392">
    <property type="entry name" value="DDC_GAD_HDC_YDC"/>
    <property type="match status" value="1"/>
</dbReference>
<evidence type="ECO:0000256" key="2">
    <source>
        <dbReference type="ARBA" id="ARBA00009533"/>
    </source>
</evidence>
<accession>A0A6J8ACJ1</accession>
<dbReference type="InterPro" id="IPR015421">
    <property type="entry name" value="PyrdxlP-dep_Trfase_major"/>
</dbReference>
<evidence type="ECO:0000256" key="3">
    <source>
        <dbReference type="ARBA" id="ARBA00022793"/>
    </source>
</evidence>
<dbReference type="GO" id="GO:0030170">
    <property type="term" value="F:pyridoxal phosphate binding"/>
    <property type="evidence" value="ECO:0007669"/>
    <property type="project" value="InterPro"/>
</dbReference>